<feature type="chain" id="PRO_5004067200" evidence="2">
    <location>
        <begin position="22"/>
        <end position="171"/>
    </location>
</feature>
<organism evidence="3 4">
    <name type="scientific">Dacryopinax primogenitus (strain DJM 731)</name>
    <name type="common">Brown rot fungus</name>
    <dbReference type="NCBI Taxonomy" id="1858805"/>
    <lineage>
        <taxon>Eukaryota</taxon>
        <taxon>Fungi</taxon>
        <taxon>Dikarya</taxon>
        <taxon>Basidiomycota</taxon>
        <taxon>Agaricomycotina</taxon>
        <taxon>Dacrymycetes</taxon>
        <taxon>Dacrymycetales</taxon>
        <taxon>Dacrymycetaceae</taxon>
        <taxon>Dacryopinax</taxon>
    </lineage>
</organism>
<dbReference type="Proteomes" id="UP000030653">
    <property type="component" value="Unassembled WGS sequence"/>
</dbReference>
<dbReference type="AlphaFoldDB" id="M5FUV3"/>
<dbReference type="HOGENOM" id="CLU_1562836_0_0_1"/>
<reference evidence="3 4" key="1">
    <citation type="journal article" date="2012" name="Science">
        <title>The Paleozoic origin of enzymatic lignin decomposition reconstructed from 31 fungal genomes.</title>
        <authorList>
            <person name="Floudas D."/>
            <person name="Binder M."/>
            <person name="Riley R."/>
            <person name="Barry K."/>
            <person name="Blanchette R.A."/>
            <person name="Henrissat B."/>
            <person name="Martinez A.T."/>
            <person name="Otillar R."/>
            <person name="Spatafora J.W."/>
            <person name="Yadav J.S."/>
            <person name="Aerts A."/>
            <person name="Benoit I."/>
            <person name="Boyd A."/>
            <person name="Carlson A."/>
            <person name="Copeland A."/>
            <person name="Coutinho P.M."/>
            <person name="de Vries R.P."/>
            <person name="Ferreira P."/>
            <person name="Findley K."/>
            <person name="Foster B."/>
            <person name="Gaskell J."/>
            <person name="Glotzer D."/>
            <person name="Gorecki P."/>
            <person name="Heitman J."/>
            <person name="Hesse C."/>
            <person name="Hori C."/>
            <person name="Igarashi K."/>
            <person name="Jurgens J.A."/>
            <person name="Kallen N."/>
            <person name="Kersten P."/>
            <person name="Kohler A."/>
            <person name="Kuees U."/>
            <person name="Kumar T.K.A."/>
            <person name="Kuo A."/>
            <person name="LaButti K."/>
            <person name="Larrondo L.F."/>
            <person name="Lindquist E."/>
            <person name="Ling A."/>
            <person name="Lombard V."/>
            <person name="Lucas S."/>
            <person name="Lundell T."/>
            <person name="Martin R."/>
            <person name="McLaughlin D.J."/>
            <person name="Morgenstern I."/>
            <person name="Morin E."/>
            <person name="Murat C."/>
            <person name="Nagy L.G."/>
            <person name="Nolan M."/>
            <person name="Ohm R.A."/>
            <person name="Patyshakuliyeva A."/>
            <person name="Rokas A."/>
            <person name="Ruiz-Duenas F.J."/>
            <person name="Sabat G."/>
            <person name="Salamov A."/>
            <person name="Samejima M."/>
            <person name="Schmutz J."/>
            <person name="Slot J.C."/>
            <person name="St John F."/>
            <person name="Stenlid J."/>
            <person name="Sun H."/>
            <person name="Sun S."/>
            <person name="Syed K."/>
            <person name="Tsang A."/>
            <person name="Wiebenga A."/>
            <person name="Young D."/>
            <person name="Pisabarro A."/>
            <person name="Eastwood D.C."/>
            <person name="Martin F."/>
            <person name="Cullen D."/>
            <person name="Grigoriev I.V."/>
            <person name="Hibbett D.S."/>
        </authorList>
    </citation>
    <scope>NUCLEOTIDE SEQUENCE [LARGE SCALE GENOMIC DNA]</scope>
    <source>
        <strain evidence="3 4">DJM-731 SS1</strain>
    </source>
</reference>
<evidence type="ECO:0000313" key="3">
    <source>
        <dbReference type="EMBL" id="EJT97056.1"/>
    </source>
</evidence>
<evidence type="ECO:0000256" key="2">
    <source>
        <dbReference type="SAM" id="SignalP"/>
    </source>
</evidence>
<dbReference type="GeneID" id="63686456"/>
<feature type="compositionally biased region" description="Low complexity" evidence="1">
    <location>
        <begin position="65"/>
        <end position="81"/>
    </location>
</feature>
<feature type="compositionally biased region" description="Pro residues" evidence="1">
    <location>
        <begin position="53"/>
        <end position="64"/>
    </location>
</feature>
<evidence type="ECO:0000256" key="1">
    <source>
        <dbReference type="SAM" id="MobiDB-lite"/>
    </source>
</evidence>
<name>M5FUV3_DACPD</name>
<feature type="region of interest" description="Disordered" evidence="1">
    <location>
        <begin position="39"/>
        <end position="152"/>
    </location>
</feature>
<evidence type="ECO:0000313" key="4">
    <source>
        <dbReference type="Proteomes" id="UP000030653"/>
    </source>
</evidence>
<gene>
    <name evidence="3" type="ORF">DACRYDRAFT_18829</name>
</gene>
<feature type="compositionally biased region" description="Polar residues" evidence="1">
    <location>
        <begin position="132"/>
        <end position="144"/>
    </location>
</feature>
<protein>
    <submittedName>
        <fullName evidence="3">Uncharacterized protein</fullName>
    </submittedName>
</protein>
<accession>M5FUV3</accession>
<keyword evidence="4" id="KW-1185">Reference proteome</keyword>
<sequence length="171" mass="18224">MRLKTIYAAIYLLASASINSALPVPALSTSYNPLEMGVEPEKNTQFSDNGLFPPAPPADQPEPSSPGKQHTPSSPHSSASSQDDKSPLPPPPNTLKRSKTLVHPYKPAVTPSTGVATLKRSKTLEYPYQPADTPSTPAVTSSKLAASGSKEDFSHIGQWSVTDVWSKEKEG</sequence>
<keyword evidence="2" id="KW-0732">Signal</keyword>
<dbReference type="RefSeq" id="XP_040623954.1">
    <property type="nucleotide sequence ID" value="XM_040771394.1"/>
</dbReference>
<feature type="signal peptide" evidence="2">
    <location>
        <begin position="1"/>
        <end position="21"/>
    </location>
</feature>
<proteinExistence type="predicted"/>
<dbReference type="EMBL" id="JH795878">
    <property type="protein sequence ID" value="EJT97056.1"/>
    <property type="molecule type" value="Genomic_DNA"/>
</dbReference>